<sequence length="374" mass="42473">MRKNEVLKVLWLMVVVVVATIFAAPGMDASARSSRKVPAKYKLSATKKTMREGQTYTISLKGVSKNAKSKKLKWTTGNKQVVSISKKSGSKAVLRAKKAGKATIKVTYKGKTYKCKVTVKKKKDKKDDAENAECPTLNATEVELHYTKDYAVPYIGKNPANNYSFQFKVLGTQATVKSWSLEGDKKVKTRYLITDDGTIKMRFGNDIDEAYSECTVKAHLSDGTELTARVKGCDDITLYVQSVFDKFKETYITDNMTEYEKMDKAAWYLSAEYDYRLYQADWCEYIVTGSGDCMASRYAVMYLCRYLGLRAAACPDLDSHGDTVVRADSRVYLVTTGYQGEKPRYYQIVEMSRELFDKRNEKNHINPEYIWGED</sequence>
<evidence type="ECO:0000313" key="2">
    <source>
        <dbReference type="Proteomes" id="UP000307720"/>
    </source>
</evidence>
<keyword evidence="2" id="KW-1185">Reference proteome</keyword>
<evidence type="ECO:0000313" key="1">
    <source>
        <dbReference type="EMBL" id="TGX98823.1"/>
    </source>
</evidence>
<accession>A0AC61QZ18</accession>
<name>A0AC61QZ18_9FIRM</name>
<proteinExistence type="predicted"/>
<reference evidence="1" key="1">
    <citation type="submission" date="2019-04" db="EMBL/GenBank/DDBJ databases">
        <title>Microbes associate with the intestines of laboratory mice.</title>
        <authorList>
            <person name="Navarre W."/>
            <person name="Wong E."/>
            <person name="Huang K."/>
            <person name="Tropini C."/>
            <person name="Ng K."/>
            <person name="Yu B."/>
        </authorList>
    </citation>
    <scope>NUCLEOTIDE SEQUENCE</scope>
    <source>
        <strain evidence="1">NM72_1-8</strain>
    </source>
</reference>
<dbReference type="Proteomes" id="UP000307720">
    <property type="component" value="Unassembled WGS sequence"/>
</dbReference>
<protein>
    <submittedName>
        <fullName evidence="1">Uncharacterized protein</fullName>
    </submittedName>
</protein>
<gene>
    <name evidence="1" type="ORF">E5357_07620</name>
</gene>
<organism evidence="1 2">
    <name type="scientific">Hominisplanchenecus murintestinalis</name>
    <dbReference type="NCBI Taxonomy" id="2941517"/>
    <lineage>
        <taxon>Bacteria</taxon>
        <taxon>Bacillati</taxon>
        <taxon>Bacillota</taxon>
        <taxon>Clostridia</taxon>
        <taxon>Lachnospirales</taxon>
        <taxon>Lachnospiraceae</taxon>
        <taxon>Hominisplanchenecus</taxon>
    </lineage>
</organism>
<dbReference type="EMBL" id="SRZB01000013">
    <property type="protein sequence ID" value="TGX98823.1"/>
    <property type="molecule type" value="Genomic_DNA"/>
</dbReference>
<comment type="caution">
    <text evidence="1">The sequence shown here is derived from an EMBL/GenBank/DDBJ whole genome shotgun (WGS) entry which is preliminary data.</text>
</comment>